<proteinExistence type="predicted"/>
<dbReference type="Proteomes" id="UP000095709">
    <property type="component" value="Unassembled WGS sequence"/>
</dbReference>
<dbReference type="EMBL" id="CZAL01000005">
    <property type="protein sequence ID" value="CUP07685.1"/>
    <property type="molecule type" value="Genomic_DNA"/>
</dbReference>
<dbReference type="InterPro" id="IPR003226">
    <property type="entry name" value="MYG1_exonuclease"/>
</dbReference>
<protein>
    <submittedName>
        <fullName evidence="1">Uncharacterized conserved protein related to MYG1 family</fullName>
    </submittedName>
</protein>
<accession>A0A174KDL3</accession>
<dbReference type="Pfam" id="PF03690">
    <property type="entry name" value="MYG1_exonuc"/>
    <property type="match status" value="1"/>
</dbReference>
<organism evidence="1 2">
    <name type="scientific">Fusicatenibacter saccharivorans</name>
    <dbReference type="NCBI Taxonomy" id="1150298"/>
    <lineage>
        <taxon>Bacteria</taxon>
        <taxon>Bacillati</taxon>
        <taxon>Bacillota</taxon>
        <taxon>Clostridia</taxon>
        <taxon>Lachnospirales</taxon>
        <taxon>Lachnospiraceae</taxon>
        <taxon>Fusicatenibacter</taxon>
    </lineage>
</organism>
<reference evidence="1 2" key="1">
    <citation type="submission" date="2015-09" db="EMBL/GenBank/DDBJ databases">
        <authorList>
            <consortium name="Pathogen Informatics"/>
        </authorList>
    </citation>
    <scope>NUCLEOTIDE SEQUENCE [LARGE SCALE GENOMIC DNA]</scope>
    <source>
        <strain evidence="1 2">2789STDY5834885</strain>
    </source>
</reference>
<evidence type="ECO:0000313" key="1">
    <source>
        <dbReference type="EMBL" id="CUP07685.1"/>
    </source>
</evidence>
<dbReference type="AlphaFoldDB" id="A0A174KDL3"/>
<name>A0A174KDL3_9FIRM</name>
<evidence type="ECO:0000313" key="2">
    <source>
        <dbReference type="Proteomes" id="UP000095709"/>
    </source>
</evidence>
<gene>
    <name evidence="1" type="ORF">ERS852498_01194</name>
</gene>
<sequence length="186" mass="20404">MQPVRKENSSNYKYDFPETWLGLEKEALQEATGLSDVSFCHKGGFLLTAETLDDAVAACRISLAGMPKAPVLIHIGTDAIDADDALLRQIPGMEHAVILHKPLPEAPELNICGSYAVSSLEKAGWKIRLREYLSDLLKEKPEAVCVSGDLFAAYPVMHQLRKKHIPVLTASEQNGKRILVRIPSGS</sequence>